<protein>
    <recommendedName>
        <fullName evidence="1">HTH cro/C1-type domain-containing protein</fullName>
    </recommendedName>
</protein>
<feature type="domain" description="HTH cro/C1-type" evidence="1">
    <location>
        <begin position="9"/>
        <end position="54"/>
    </location>
</feature>
<proteinExistence type="predicted"/>
<dbReference type="InterPro" id="IPR001387">
    <property type="entry name" value="Cro/C1-type_HTH"/>
</dbReference>
<reference evidence="2" key="1">
    <citation type="submission" date="2020-07" db="EMBL/GenBank/DDBJ databases">
        <title>Dissolved microcystin release linked to lysis of a Microcystis spp. bloom in Lake Erie (USA) attributed to a novel cyanophage.</title>
        <authorList>
            <person name="McKindles K.M."/>
            <person name="Manes M.A."/>
            <person name="DeMarco J.R."/>
            <person name="McClure A."/>
            <person name="McKay R.M."/>
            <person name="Davis T.W."/>
            <person name="Bullerjahn G.S."/>
        </authorList>
    </citation>
    <scope>NUCLEOTIDE SEQUENCE</scope>
</reference>
<evidence type="ECO:0000259" key="1">
    <source>
        <dbReference type="PROSITE" id="PS50943"/>
    </source>
</evidence>
<dbReference type="GO" id="GO:0003677">
    <property type="term" value="F:DNA binding"/>
    <property type="evidence" value="ECO:0007669"/>
    <property type="project" value="InterPro"/>
</dbReference>
<evidence type="ECO:0000313" key="2">
    <source>
        <dbReference type="EMBL" id="QNL31717.1"/>
    </source>
</evidence>
<sequence length="71" mass="8333">MDFNDFSRLSLYELGKRTNTTATMWWRYFHGKSSISERTLNKASQALQTSSEELLTFVQLRRKQTSGKKII</sequence>
<dbReference type="PROSITE" id="PS50943">
    <property type="entry name" value="HTH_CROC1"/>
    <property type="match status" value="1"/>
</dbReference>
<dbReference type="InterPro" id="IPR010982">
    <property type="entry name" value="Lambda_DNA-bd_dom_sf"/>
</dbReference>
<name>A0A7G9A4P4_9VIRU</name>
<accession>A0A7G9A4P4</accession>
<organism evidence="2">
    <name type="scientific">Bacteriophage sp</name>
    <dbReference type="NCBI Taxonomy" id="38018"/>
    <lineage>
        <taxon>Viruses</taxon>
    </lineage>
</organism>
<dbReference type="EMBL" id="MT840189">
    <property type="protein sequence ID" value="QNL31717.1"/>
    <property type="molecule type" value="Genomic_DNA"/>
</dbReference>
<dbReference type="SUPFAM" id="SSF47413">
    <property type="entry name" value="lambda repressor-like DNA-binding domains"/>
    <property type="match status" value="1"/>
</dbReference>
<dbReference type="Gene3D" id="1.10.260.40">
    <property type="entry name" value="lambda repressor-like DNA-binding domains"/>
    <property type="match status" value="1"/>
</dbReference>